<evidence type="ECO:0000259" key="3">
    <source>
        <dbReference type="PROSITE" id="PS51371"/>
    </source>
</evidence>
<dbReference type="PANTHER" id="PTHR43080">
    <property type="entry name" value="CBS DOMAIN-CONTAINING PROTEIN CBSX3, MITOCHONDRIAL"/>
    <property type="match status" value="1"/>
</dbReference>
<dbReference type="SMART" id="SM00116">
    <property type="entry name" value="CBS"/>
    <property type="match status" value="2"/>
</dbReference>
<dbReference type="InterPro" id="IPR000644">
    <property type="entry name" value="CBS_dom"/>
</dbReference>
<comment type="caution">
    <text evidence="4">The sequence shown here is derived from an EMBL/GenBank/DDBJ whole genome shotgun (WGS) entry which is preliminary data.</text>
</comment>
<gene>
    <name evidence="4" type="ORF">H8710_09740</name>
</gene>
<dbReference type="InterPro" id="IPR051257">
    <property type="entry name" value="Diverse_CBS-Domain"/>
</dbReference>
<dbReference type="RefSeq" id="WP_249295349.1">
    <property type="nucleotide sequence ID" value="NZ_JACRSV010000003.1"/>
</dbReference>
<dbReference type="Pfam" id="PF00571">
    <property type="entry name" value="CBS"/>
    <property type="match status" value="2"/>
</dbReference>
<proteinExistence type="predicted"/>
<keyword evidence="1 2" id="KW-0129">CBS domain</keyword>
<accession>A0A926E689</accession>
<dbReference type="Proteomes" id="UP000610760">
    <property type="component" value="Unassembled WGS sequence"/>
</dbReference>
<keyword evidence="5" id="KW-1185">Reference proteome</keyword>
<feature type="domain" description="CBS" evidence="3">
    <location>
        <begin position="7"/>
        <end position="63"/>
    </location>
</feature>
<evidence type="ECO:0000313" key="5">
    <source>
        <dbReference type="Proteomes" id="UP000610760"/>
    </source>
</evidence>
<reference evidence="4" key="1">
    <citation type="submission" date="2020-08" db="EMBL/GenBank/DDBJ databases">
        <title>Genome public.</title>
        <authorList>
            <person name="Liu C."/>
            <person name="Sun Q."/>
        </authorList>
    </citation>
    <scope>NUCLEOTIDE SEQUENCE</scope>
    <source>
        <strain evidence="4">NSJ-33</strain>
    </source>
</reference>
<dbReference type="PANTHER" id="PTHR43080:SF2">
    <property type="entry name" value="CBS DOMAIN-CONTAINING PROTEIN"/>
    <property type="match status" value="1"/>
</dbReference>
<name>A0A926E689_9FIRM</name>
<dbReference type="SUPFAM" id="SSF54631">
    <property type="entry name" value="CBS-domain pair"/>
    <property type="match status" value="1"/>
</dbReference>
<evidence type="ECO:0000256" key="2">
    <source>
        <dbReference type="PROSITE-ProRule" id="PRU00703"/>
    </source>
</evidence>
<dbReference type="InterPro" id="IPR046342">
    <property type="entry name" value="CBS_dom_sf"/>
</dbReference>
<dbReference type="Gene3D" id="3.10.580.10">
    <property type="entry name" value="CBS-domain"/>
    <property type="match status" value="1"/>
</dbReference>
<evidence type="ECO:0000313" key="4">
    <source>
        <dbReference type="EMBL" id="MBC8560343.1"/>
    </source>
</evidence>
<organism evidence="4 5">
    <name type="scientific">Fumia xinanensis</name>
    <dbReference type="NCBI Taxonomy" id="2763659"/>
    <lineage>
        <taxon>Bacteria</taxon>
        <taxon>Bacillati</taxon>
        <taxon>Bacillota</taxon>
        <taxon>Clostridia</taxon>
        <taxon>Eubacteriales</taxon>
        <taxon>Oscillospiraceae</taxon>
        <taxon>Fumia</taxon>
    </lineage>
</organism>
<dbReference type="PROSITE" id="PS51371">
    <property type="entry name" value="CBS"/>
    <property type="match status" value="2"/>
</dbReference>
<evidence type="ECO:0000256" key="1">
    <source>
        <dbReference type="ARBA" id="ARBA00023122"/>
    </source>
</evidence>
<dbReference type="CDD" id="cd04622">
    <property type="entry name" value="CBS_pair_HRP1_like"/>
    <property type="match status" value="1"/>
</dbReference>
<feature type="domain" description="CBS" evidence="3">
    <location>
        <begin position="72"/>
        <end position="127"/>
    </location>
</feature>
<sequence length="136" mass="14694">MQVRDVMTPSVVTVSREDSAETAAKIMGRHGIGAVPVVSGEEICGILTDRDIVLRCISNGKDPKNCKAEEIMTSSVVKVSPDAPVDQLAKEMCRNQIRRVPVVQEGHLIGMASLCDLSRNACDRDAVQALFDISMP</sequence>
<dbReference type="AlphaFoldDB" id="A0A926E689"/>
<dbReference type="EMBL" id="JACRSV010000003">
    <property type="protein sequence ID" value="MBC8560343.1"/>
    <property type="molecule type" value="Genomic_DNA"/>
</dbReference>
<protein>
    <submittedName>
        <fullName evidence="4">CBS domain-containing protein</fullName>
    </submittedName>
</protein>